<keyword evidence="4" id="KW-1185">Reference proteome</keyword>
<feature type="compositionally biased region" description="Basic and acidic residues" evidence="1">
    <location>
        <begin position="345"/>
        <end position="358"/>
    </location>
</feature>
<protein>
    <submittedName>
        <fullName evidence="3">Carbohydrate-binding module family 50 protein</fullName>
    </submittedName>
</protein>
<dbReference type="EMBL" id="KL198113">
    <property type="protein sequence ID" value="KDQ07164.1"/>
    <property type="molecule type" value="Genomic_DNA"/>
</dbReference>
<reference evidence="4" key="1">
    <citation type="journal article" date="2014" name="Proc. Natl. Acad. Sci. U.S.A.">
        <title>Extensive sampling of basidiomycete genomes demonstrates inadequacy of the white-rot/brown-rot paradigm for wood decay fungi.</title>
        <authorList>
            <person name="Riley R."/>
            <person name="Salamov A.A."/>
            <person name="Brown D.W."/>
            <person name="Nagy L.G."/>
            <person name="Floudas D."/>
            <person name="Held B.W."/>
            <person name="Levasseur A."/>
            <person name="Lombard V."/>
            <person name="Morin E."/>
            <person name="Otillar R."/>
            <person name="Lindquist E.A."/>
            <person name="Sun H."/>
            <person name="LaButti K.M."/>
            <person name="Schmutz J."/>
            <person name="Jabbour D."/>
            <person name="Luo H."/>
            <person name="Baker S.E."/>
            <person name="Pisabarro A.G."/>
            <person name="Walton J.D."/>
            <person name="Blanchette R.A."/>
            <person name="Henrissat B."/>
            <person name="Martin F."/>
            <person name="Cullen D."/>
            <person name="Hibbett D.S."/>
            <person name="Grigoriev I.V."/>
        </authorList>
    </citation>
    <scope>NUCLEOTIDE SEQUENCE [LARGE SCALE GENOMIC DNA]</scope>
    <source>
        <strain evidence="4">FD-172 SS1</strain>
    </source>
</reference>
<sequence length="358" mass="38395">MPKRTPSSHEPERAHSRTLSAGSTSTVARNDVISHPLEQEPPSFASAVQLPHNAAENTRQFVRRVRGSSLGDDEWDDGGRRGQQTGTHSRTPSSAASADGWASPDELRVTNGSKGRVRGGAEPSGWVGDDWDLDQPERDVLVHQVQGSDSLAGIALKHGVSLAELRKTNKLWASDSIHLRKELYIPINHRRWEHVKALANSRSATLAENGGASIPPGVELTDEPSKHQDLPVRRIPLSHLSFFPPPTHKSSPPSRNSEIPPLGHEHPAAPGGVLTSFLTSLPDTLARLSSESLNTISSTISPAAHFHGVEGVELAVVKGKTGSLGRSSVKTQQPIPVPQMAIRRPGAEAAREVSDPPP</sequence>
<dbReference type="Pfam" id="PF01476">
    <property type="entry name" value="LysM"/>
    <property type="match status" value="1"/>
</dbReference>
<feature type="compositionally biased region" description="Polar residues" evidence="1">
    <location>
        <begin position="17"/>
        <end position="28"/>
    </location>
</feature>
<feature type="domain" description="LysM" evidence="2">
    <location>
        <begin position="141"/>
        <end position="185"/>
    </location>
</feature>
<feature type="compositionally biased region" description="Polar residues" evidence="1">
    <location>
        <begin position="324"/>
        <end position="334"/>
    </location>
</feature>
<gene>
    <name evidence="3" type="ORF">BOTBODRAFT_38997</name>
</gene>
<evidence type="ECO:0000256" key="1">
    <source>
        <dbReference type="SAM" id="MobiDB-lite"/>
    </source>
</evidence>
<dbReference type="InterPro" id="IPR045030">
    <property type="entry name" value="LYSM1-4"/>
</dbReference>
<dbReference type="CDD" id="cd00118">
    <property type="entry name" value="LysM"/>
    <property type="match status" value="1"/>
</dbReference>
<evidence type="ECO:0000313" key="4">
    <source>
        <dbReference type="Proteomes" id="UP000027195"/>
    </source>
</evidence>
<feature type="region of interest" description="Disordered" evidence="1">
    <location>
        <begin position="1"/>
        <end position="132"/>
    </location>
</feature>
<feature type="compositionally biased region" description="Polar residues" evidence="1">
    <location>
        <begin position="248"/>
        <end position="257"/>
    </location>
</feature>
<dbReference type="SMART" id="SM00257">
    <property type="entry name" value="LysM"/>
    <property type="match status" value="1"/>
</dbReference>
<dbReference type="InterPro" id="IPR018392">
    <property type="entry name" value="LysM"/>
</dbReference>
<dbReference type="Gene3D" id="3.10.350.10">
    <property type="entry name" value="LysM domain"/>
    <property type="match status" value="1"/>
</dbReference>
<accession>A0A067LVH2</accession>
<dbReference type="OrthoDB" id="2107166at2759"/>
<dbReference type="STRING" id="930990.A0A067LVH2"/>
<dbReference type="AlphaFoldDB" id="A0A067LVH2"/>
<evidence type="ECO:0000313" key="3">
    <source>
        <dbReference type="EMBL" id="KDQ07164.1"/>
    </source>
</evidence>
<feature type="region of interest" description="Disordered" evidence="1">
    <location>
        <begin position="324"/>
        <end position="358"/>
    </location>
</feature>
<feature type="region of interest" description="Disordered" evidence="1">
    <location>
        <begin position="241"/>
        <end position="270"/>
    </location>
</feature>
<organism evidence="3 4">
    <name type="scientific">Botryobasidium botryosum (strain FD-172 SS1)</name>
    <dbReference type="NCBI Taxonomy" id="930990"/>
    <lineage>
        <taxon>Eukaryota</taxon>
        <taxon>Fungi</taxon>
        <taxon>Dikarya</taxon>
        <taxon>Basidiomycota</taxon>
        <taxon>Agaricomycotina</taxon>
        <taxon>Agaricomycetes</taxon>
        <taxon>Cantharellales</taxon>
        <taxon>Botryobasidiaceae</taxon>
        <taxon>Botryobasidium</taxon>
    </lineage>
</organism>
<name>A0A067LVH2_BOTB1</name>
<dbReference type="HOGENOM" id="CLU_773832_0_0_1"/>
<dbReference type="PROSITE" id="PS51782">
    <property type="entry name" value="LYSM"/>
    <property type="match status" value="1"/>
</dbReference>
<feature type="compositionally biased region" description="Polar residues" evidence="1">
    <location>
        <begin position="83"/>
        <end position="96"/>
    </location>
</feature>
<dbReference type="InParanoid" id="A0A067LVH2"/>
<dbReference type="Proteomes" id="UP000027195">
    <property type="component" value="Unassembled WGS sequence"/>
</dbReference>
<dbReference type="PANTHER" id="PTHR20932:SF8">
    <property type="entry name" value="LD22649P"/>
    <property type="match status" value="1"/>
</dbReference>
<dbReference type="PANTHER" id="PTHR20932">
    <property type="entry name" value="LYSM AND PUTATIVE PEPTIDOGLYCAN-BINDING DOMAIN-CONTAINING PROTEIN"/>
    <property type="match status" value="1"/>
</dbReference>
<dbReference type="InterPro" id="IPR036779">
    <property type="entry name" value="LysM_dom_sf"/>
</dbReference>
<dbReference type="SUPFAM" id="SSF54106">
    <property type="entry name" value="LysM domain"/>
    <property type="match status" value="1"/>
</dbReference>
<proteinExistence type="predicted"/>
<feature type="region of interest" description="Disordered" evidence="1">
    <location>
        <begin position="207"/>
        <end position="226"/>
    </location>
</feature>
<evidence type="ECO:0000259" key="2">
    <source>
        <dbReference type="PROSITE" id="PS51782"/>
    </source>
</evidence>